<organism evidence="10 11">
    <name type="scientific">Methanococcoides seepicolus</name>
    <dbReference type="NCBI Taxonomy" id="2828780"/>
    <lineage>
        <taxon>Archaea</taxon>
        <taxon>Methanobacteriati</taxon>
        <taxon>Methanobacteriota</taxon>
        <taxon>Stenosarchaea group</taxon>
        <taxon>Methanomicrobia</taxon>
        <taxon>Methanosarcinales</taxon>
        <taxon>Methanosarcinaceae</taxon>
        <taxon>Methanococcoides</taxon>
    </lineage>
</organism>
<protein>
    <recommendedName>
        <fullName evidence="8">N-(5'-phosphoribosyl)anthranilate isomerase</fullName>
        <shortName evidence="8">PRAI</shortName>
        <ecNumber evidence="8">5.3.1.24</ecNumber>
    </recommendedName>
</protein>
<dbReference type="InterPro" id="IPR001240">
    <property type="entry name" value="PRAI_dom"/>
</dbReference>
<dbReference type="PANTHER" id="PTHR42894:SF1">
    <property type="entry name" value="N-(5'-PHOSPHORIBOSYL)ANTHRANILATE ISOMERASE"/>
    <property type="match status" value="1"/>
</dbReference>
<dbReference type="HAMAP" id="MF_00135">
    <property type="entry name" value="PRAI"/>
    <property type="match status" value="1"/>
</dbReference>
<name>A0A9E5DBZ4_9EURY</name>
<dbReference type="Gene3D" id="3.20.20.70">
    <property type="entry name" value="Aldolase class I"/>
    <property type="match status" value="1"/>
</dbReference>
<comment type="pathway">
    <text evidence="2 8">Amino-acid biosynthesis; L-tryptophan biosynthesis; L-tryptophan from chorismate: step 3/5.</text>
</comment>
<comment type="catalytic activity">
    <reaction evidence="1 8">
        <text>N-(5-phospho-beta-D-ribosyl)anthranilate = 1-(2-carboxyphenylamino)-1-deoxy-D-ribulose 5-phosphate</text>
        <dbReference type="Rhea" id="RHEA:21540"/>
        <dbReference type="ChEBI" id="CHEBI:18277"/>
        <dbReference type="ChEBI" id="CHEBI:58613"/>
        <dbReference type="EC" id="5.3.1.24"/>
    </reaction>
</comment>
<dbReference type="EMBL" id="JAGSOI010000060">
    <property type="protein sequence ID" value="MCM1987626.1"/>
    <property type="molecule type" value="Genomic_DNA"/>
</dbReference>
<dbReference type="Pfam" id="PF00697">
    <property type="entry name" value="PRAI"/>
    <property type="match status" value="1"/>
</dbReference>
<dbReference type="InterPro" id="IPR013785">
    <property type="entry name" value="Aldolase_TIM"/>
</dbReference>
<dbReference type="CDD" id="cd00405">
    <property type="entry name" value="PRAI"/>
    <property type="match status" value="1"/>
</dbReference>
<dbReference type="Proteomes" id="UP001056766">
    <property type="component" value="Unassembled WGS sequence"/>
</dbReference>
<feature type="domain" description="N-(5'phosphoribosyl) anthranilate isomerase (PRAI)" evidence="9">
    <location>
        <begin position="7"/>
        <end position="216"/>
    </location>
</feature>
<accession>A0A9E5DBZ4</accession>
<sequence>MRHLTRVKVCGMKSVEDVDLAVRSGVDAVGFITDVPVDTPRKIGLQKAKELIARVPFFVDSVLVIMPASAQEAIDMIRAAKPDVVQIHSQLDIEEMRILRDNTDVSIIRTFHVQGDVSADDLSNNINLFTSENLIDGVLLDSYVSGKVGGTGQLHDLSVSKRVVDLVGVPVILAGGLNPDNVKACVEEVMPFAVDTASGVETDRYKDVDKVAAFVNAVRCVR</sequence>
<dbReference type="InterPro" id="IPR011060">
    <property type="entry name" value="RibuloseP-bd_barrel"/>
</dbReference>
<keyword evidence="4 8" id="KW-0028">Amino-acid biosynthesis</keyword>
<evidence type="ECO:0000259" key="9">
    <source>
        <dbReference type="Pfam" id="PF00697"/>
    </source>
</evidence>
<evidence type="ECO:0000256" key="3">
    <source>
        <dbReference type="ARBA" id="ARBA00007571"/>
    </source>
</evidence>
<keyword evidence="7 8" id="KW-0413">Isomerase</keyword>
<evidence type="ECO:0000256" key="4">
    <source>
        <dbReference type="ARBA" id="ARBA00022605"/>
    </source>
</evidence>
<evidence type="ECO:0000256" key="1">
    <source>
        <dbReference type="ARBA" id="ARBA00001164"/>
    </source>
</evidence>
<proteinExistence type="inferred from homology"/>
<dbReference type="AlphaFoldDB" id="A0A9E5DBZ4"/>
<gene>
    <name evidence="8" type="primary">trpF</name>
    <name evidence="10" type="ORF">KDK67_11660</name>
</gene>
<keyword evidence="5 8" id="KW-0822">Tryptophan biosynthesis</keyword>
<comment type="similarity">
    <text evidence="3 8">Belongs to the TrpF family.</text>
</comment>
<evidence type="ECO:0000256" key="8">
    <source>
        <dbReference type="HAMAP-Rule" id="MF_00135"/>
    </source>
</evidence>
<dbReference type="GO" id="GO:0004640">
    <property type="term" value="F:phosphoribosylanthranilate isomerase activity"/>
    <property type="evidence" value="ECO:0007669"/>
    <property type="project" value="UniProtKB-UniRule"/>
</dbReference>
<keyword evidence="11" id="KW-1185">Reference proteome</keyword>
<dbReference type="GO" id="GO:0000162">
    <property type="term" value="P:L-tryptophan biosynthetic process"/>
    <property type="evidence" value="ECO:0007669"/>
    <property type="project" value="UniProtKB-UniRule"/>
</dbReference>
<evidence type="ECO:0000313" key="11">
    <source>
        <dbReference type="Proteomes" id="UP001056766"/>
    </source>
</evidence>
<evidence type="ECO:0000256" key="7">
    <source>
        <dbReference type="ARBA" id="ARBA00023235"/>
    </source>
</evidence>
<comment type="caution">
    <text evidence="10">The sequence shown here is derived from an EMBL/GenBank/DDBJ whole genome shotgun (WGS) entry which is preliminary data.</text>
</comment>
<evidence type="ECO:0000256" key="6">
    <source>
        <dbReference type="ARBA" id="ARBA00023141"/>
    </source>
</evidence>
<evidence type="ECO:0000256" key="2">
    <source>
        <dbReference type="ARBA" id="ARBA00004664"/>
    </source>
</evidence>
<dbReference type="InterPro" id="IPR044643">
    <property type="entry name" value="TrpF_fam"/>
</dbReference>
<dbReference type="PANTHER" id="PTHR42894">
    <property type="entry name" value="N-(5'-PHOSPHORIBOSYL)ANTHRANILATE ISOMERASE"/>
    <property type="match status" value="1"/>
</dbReference>
<dbReference type="SUPFAM" id="SSF51366">
    <property type="entry name" value="Ribulose-phoshate binding barrel"/>
    <property type="match status" value="1"/>
</dbReference>
<evidence type="ECO:0000313" key="10">
    <source>
        <dbReference type="EMBL" id="MCM1987626.1"/>
    </source>
</evidence>
<dbReference type="EC" id="5.3.1.24" evidence="8"/>
<keyword evidence="6 8" id="KW-0057">Aromatic amino acid biosynthesis</keyword>
<evidence type="ECO:0000256" key="5">
    <source>
        <dbReference type="ARBA" id="ARBA00022822"/>
    </source>
</evidence>
<reference evidence="10" key="2">
    <citation type="submission" date="2021-04" db="EMBL/GenBank/DDBJ databases">
        <authorList>
            <person name="Dong X."/>
        </authorList>
    </citation>
    <scope>NUCLEOTIDE SEQUENCE</scope>
    <source>
        <strain evidence="10">LLY</strain>
    </source>
</reference>
<reference evidence="10" key="1">
    <citation type="journal article" date="2021" name="mSystems">
        <title>Bacteria and Archaea Synergistically Convert Glycine Betaine to Biogenic Methane in the Formosa Cold Seep of the South China Sea.</title>
        <authorList>
            <person name="Li L."/>
            <person name="Zhang W."/>
            <person name="Zhang S."/>
            <person name="Song L."/>
            <person name="Sun Q."/>
            <person name="Zhang H."/>
            <person name="Xiang H."/>
            <person name="Dong X."/>
        </authorList>
    </citation>
    <scope>NUCLEOTIDE SEQUENCE</scope>
    <source>
        <strain evidence="10">LLY</strain>
    </source>
</reference>